<feature type="transmembrane region" description="Helical" evidence="1">
    <location>
        <begin position="179"/>
        <end position="199"/>
    </location>
</feature>
<name>A0A9P7ZQC9_9HYPO</name>
<dbReference type="PANTHER" id="PTHR32100">
    <property type="entry name" value="OMEGA-6 FATTY ACID DESATURASE, CHLOROPLASTIC"/>
    <property type="match status" value="1"/>
</dbReference>
<evidence type="ECO:0000259" key="2">
    <source>
        <dbReference type="Pfam" id="PF00487"/>
    </source>
</evidence>
<comment type="caution">
    <text evidence="3">The sequence shown here is derived from an EMBL/GenBank/DDBJ whole genome shotgun (WGS) entry which is preliminary data.</text>
</comment>
<dbReference type="GO" id="GO:0016491">
    <property type="term" value="F:oxidoreductase activity"/>
    <property type="evidence" value="ECO:0007669"/>
    <property type="project" value="InterPro"/>
</dbReference>
<dbReference type="InterPro" id="IPR005804">
    <property type="entry name" value="FA_desaturase_dom"/>
</dbReference>
<keyword evidence="1" id="KW-1133">Transmembrane helix</keyword>
<dbReference type="GO" id="GO:0006629">
    <property type="term" value="P:lipid metabolic process"/>
    <property type="evidence" value="ECO:0007669"/>
    <property type="project" value="InterPro"/>
</dbReference>
<dbReference type="InterPro" id="IPR012171">
    <property type="entry name" value="Fatty_acid_desaturase"/>
</dbReference>
<dbReference type="OrthoDB" id="1461976at2759"/>
<accession>A0A9P7ZQC9</accession>
<feature type="transmembrane region" description="Helical" evidence="1">
    <location>
        <begin position="49"/>
        <end position="69"/>
    </location>
</feature>
<evidence type="ECO:0000313" key="3">
    <source>
        <dbReference type="EMBL" id="KAG9255738.1"/>
    </source>
</evidence>
<gene>
    <name evidence="3" type="ORF">F5Z01DRAFT_652025</name>
</gene>
<dbReference type="CDD" id="cd03507">
    <property type="entry name" value="Delta12-FADS-like"/>
    <property type="match status" value="1"/>
</dbReference>
<feature type="transmembrane region" description="Helical" evidence="1">
    <location>
        <begin position="81"/>
        <end position="100"/>
    </location>
</feature>
<sequence>MITTVTTRTQTEAPTKSLTADRVYPDINTLRKAIPKKCFESSALISLSYLLRDVVMISALGWAAITYIPAIPDFTLRTAAWIIYGFVQGLVCTGLWILGHEGGHGSFSQNKLLNDVVGFFCHSALMVPYFSWKFSHHRHHMYTGHMEKDMVFVPRTKEEYKQKKEATHSSLEYLEDTPIYQFATLVFHQLFGWMGYLIFNISAGKNSTQSNGVSKSHFDPSSIVFRRSEAPFILLSDIGLMTTASALYYLSTYVGTSTVLLAYLQPYVWVHHWLVAITYLHHTHVDVPHFDAENWTFVKGASATVDREFGWVGKHLFHGIIEFHVVHHLFPRIPFYYAEEATEAIKPILGDLYHRDDRSFLGQLWSCFTTLHCVDYDESKYGRGAMKWVTKKTE</sequence>
<keyword evidence="1" id="KW-0472">Membrane</keyword>
<evidence type="ECO:0000256" key="1">
    <source>
        <dbReference type="SAM" id="Phobius"/>
    </source>
</evidence>
<dbReference type="GeneID" id="70294159"/>
<protein>
    <submittedName>
        <fullName evidence="3">Fatty acid desaturase-domain-containing protein</fullName>
    </submittedName>
</protein>
<feature type="domain" description="Fatty acid desaturase" evidence="2">
    <location>
        <begin position="80"/>
        <end position="354"/>
    </location>
</feature>
<reference evidence="3" key="1">
    <citation type="journal article" date="2021" name="IMA Fungus">
        <title>Genomic characterization of three marine fungi, including Emericellopsis atlantica sp. nov. with signatures of a generalist lifestyle and marine biomass degradation.</title>
        <authorList>
            <person name="Hagestad O.C."/>
            <person name="Hou L."/>
            <person name="Andersen J.H."/>
            <person name="Hansen E.H."/>
            <person name="Altermark B."/>
            <person name="Li C."/>
            <person name="Kuhnert E."/>
            <person name="Cox R.J."/>
            <person name="Crous P.W."/>
            <person name="Spatafora J.W."/>
            <person name="Lail K."/>
            <person name="Amirebrahimi M."/>
            <person name="Lipzen A."/>
            <person name="Pangilinan J."/>
            <person name="Andreopoulos W."/>
            <person name="Hayes R.D."/>
            <person name="Ng V."/>
            <person name="Grigoriev I.V."/>
            <person name="Jackson S.A."/>
            <person name="Sutton T.D.S."/>
            <person name="Dobson A.D.W."/>
            <person name="Rama T."/>
        </authorList>
    </citation>
    <scope>NUCLEOTIDE SEQUENCE</scope>
    <source>
        <strain evidence="3">TS7</strain>
    </source>
</reference>
<evidence type="ECO:0000313" key="4">
    <source>
        <dbReference type="Proteomes" id="UP000887229"/>
    </source>
</evidence>
<organism evidence="3 4">
    <name type="scientific">Emericellopsis atlantica</name>
    <dbReference type="NCBI Taxonomy" id="2614577"/>
    <lineage>
        <taxon>Eukaryota</taxon>
        <taxon>Fungi</taxon>
        <taxon>Dikarya</taxon>
        <taxon>Ascomycota</taxon>
        <taxon>Pezizomycotina</taxon>
        <taxon>Sordariomycetes</taxon>
        <taxon>Hypocreomycetidae</taxon>
        <taxon>Hypocreales</taxon>
        <taxon>Bionectriaceae</taxon>
        <taxon>Emericellopsis</taxon>
    </lineage>
</organism>
<dbReference type="Pfam" id="PF00487">
    <property type="entry name" value="FA_desaturase"/>
    <property type="match status" value="1"/>
</dbReference>
<proteinExistence type="predicted"/>
<dbReference type="AlphaFoldDB" id="A0A9P7ZQC9"/>
<feature type="transmembrane region" description="Helical" evidence="1">
    <location>
        <begin position="112"/>
        <end position="132"/>
    </location>
</feature>
<dbReference type="RefSeq" id="XP_046119662.1">
    <property type="nucleotide sequence ID" value="XM_046263256.1"/>
</dbReference>
<keyword evidence="4" id="KW-1185">Reference proteome</keyword>
<keyword evidence="1" id="KW-0812">Transmembrane</keyword>
<dbReference type="Proteomes" id="UP000887229">
    <property type="component" value="Unassembled WGS sequence"/>
</dbReference>
<dbReference type="EMBL" id="MU251250">
    <property type="protein sequence ID" value="KAG9255738.1"/>
    <property type="molecule type" value="Genomic_DNA"/>
</dbReference>